<dbReference type="InterPro" id="IPR002376">
    <property type="entry name" value="Formyl_transf_N"/>
</dbReference>
<evidence type="ECO:0000313" key="8">
    <source>
        <dbReference type="EMBL" id="SPE31831.1"/>
    </source>
</evidence>
<keyword evidence="2 6" id="KW-0808">Transferase</keyword>
<evidence type="ECO:0000256" key="1">
    <source>
        <dbReference type="ARBA" id="ARBA00005054"/>
    </source>
</evidence>
<comment type="function">
    <text evidence="6">Catalyzes the transfer of a formyl group from 10-formyltetrahydrofolate to 5-phospho-ribosyl-glycinamide (GAR), producing 5-phospho-ribosyl-N-formylglycinamide (FGAR) and tetrahydrofolate.</text>
</comment>
<keyword evidence="3 6" id="KW-0658">Purine biosynthesis</keyword>
<comment type="pathway">
    <text evidence="1 6">Purine metabolism; IMP biosynthesis via de novo pathway; N(2)-formyl-N(1)-(5-phospho-D-ribosyl)glycinamide from N(1)-(5-phospho-D-ribosyl)glycinamide (10-formyl THF route): step 1/1.</text>
</comment>
<evidence type="ECO:0000313" key="9">
    <source>
        <dbReference type="Proteomes" id="UP000239735"/>
    </source>
</evidence>
<dbReference type="NCBIfam" id="TIGR00639">
    <property type="entry name" value="PurN"/>
    <property type="match status" value="1"/>
</dbReference>
<dbReference type="UniPathway" id="UPA00074">
    <property type="reaction ID" value="UER00126"/>
</dbReference>
<dbReference type="InterPro" id="IPR001555">
    <property type="entry name" value="GART_AS"/>
</dbReference>
<evidence type="ECO:0000256" key="5">
    <source>
        <dbReference type="ARBA" id="ARBA00047664"/>
    </source>
</evidence>
<proteinExistence type="inferred from homology"/>
<dbReference type="EC" id="2.1.2.2" evidence="6"/>
<feature type="active site" description="Proton donor" evidence="6">
    <location>
        <position position="149"/>
    </location>
</feature>
<evidence type="ECO:0000256" key="3">
    <source>
        <dbReference type="ARBA" id="ARBA00022755"/>
    </source>
</evidence>
<dbReference type="Proteomes" id="UP000239735">
    <property type="component" value="Unassembled WGS sequence"/>
</dbReference>
<feature type="binding site" evidence="6">
    <location>
        <position position="147"/>
    </location>
    <ligand>
        <name>(6R)-10-formyltetrahydrofolate</name>
        <dbReference type="ChEBI" id="CHEBI:195366"/>
    </ligand>
</feature>
<feature type="site" description="Raises pKa of active site His" evidence="6">
    <location>
        <position position="185"/>
    </location>
</feature>
<dbReference type="OrthoDB" id="9806170at2"/>
<name>A0A2N9M8N8_9BACT</name>
<dbReference type="PANTHER" id="PTHR43369:SF2">
    <property type="entry name" value="PHOSPHORIBOSYLGLYCINAMIDE FORMYLTRANSFERASE"/>
    <property type="match status" value="1"/>
</dbReference>
<dbReference type="SUPFAM" id="SSF53328">
    <property type="entry name" value="Formyltransferase"/>
    <property type="match status" value="1"/>
</dbReference>
<dbReference type="InterPro" id="IPR036477">
    <property type="entry name" value="Formyl_transf_N_sf"/>
</dbReference>
<protein>
    <recommendedName>
        <fullName evidence="6">Phosphoribosylglycinamide formyltransferase</fullName>
        <ecNumber evidence="6">2.1.2.2</ecNumber>
    </recommendedName>
    <alternativeName>
        <fullName evidence="6">5'-phosphoribosylglycinamide transformylase</fullName>
    </alternativeName>
    <alternativeName>
        <fullName evidence="6">GAR transformylase</fullName>
        <shortName evidence="6">GART</shortName>
    </alternativeName>
</protein>
<evidence type="ECO:0000256" key="6">
    <source>
        <dbReference type="HAMAP-Rule" id="MF_01930"/>
    </source>
</evidence>
<reference evidence="9" key="1">
    <citation type="submission" date="2018-02" db="EMBL/GenBank/DDBJ databases">
        <authorList>
            <person name="Hausmann B."/>
        </authorList>
    </citation>
    <scope>NUCLEOTIDE SEQUENCE [LARGE SCALE GENOMIC DNA]</scope>
    <source>
        <strain evidence="9">Peat soil MAG SbA5</strain>
    </source>
</reference>
<feature type="binding site" evidence="6">
    <location>
        <begin position="52"/>
        <end position="54"/>
    </location>
    <ligand>
        <name>N(1)-(5-phospho-beta-D-ribosyl)glycinamide</name>
        <dbReference type="ChEBI" id="CHEBI:143788"/>
    </ligand>
</feature>
<dbReference type="Pfam" id="PF00551">
    <property type="entry name" value="Formyl_trans_N"/>
    <property type="match status" value="1"/>
</dbReference>
<evidence type="ECO:0000256" key="2">
    <source>
        <dbReference type="ARBA" id="ARBA00022679"/>
    </source>
</evidence>
<evidence type="ECO:0000259" key="7">
    <source>
        <dbReference type="Pfam" id="PF00551"/>
    </source>
</evidence>
<dbReference type="CDD" id="cd08645">
    <property type="entry name" value="FMT_core_GART"/>
    <property type="match status" value="1"/>
</dbReference>
<sequence length="254" mass="27324">MKSSNHVILSEAWRTSGPCGVEGSAVALRLGEGGGATGRKPVRIGILLSGRGSNSLAIAESIRAGRLKNAEIAVVISNVAEAPGLTKAKELGLPTAVFVSKGRKREEHDADVMACLKSHHVDLVCLVGYMRLLSPQFVAAFPHRILNIHPSLLPAFPGLDAQEQAFNYGVQVTGCTVHFVDEELDHGAIIVQRAIPVLETDDAHSLADRILAEEHIAYTEAISRVVSGQYEVKGRRYVKKQGPGIRDQGSEVRR</sequence>
<dbReference type="GO" id="GO:0006189">
    <property type="term" value="P:'de novo' IMP biosynthetic process"/>
    <property type="evidence" value="ECO:0007669"/>
    <property type="project" value="UniProtKB-UniRule"/>
</dbReference>
<dbReference type="Gene3D" id="3.40.50.170">
    <property type="entry name" value="Formyl transferase, N-terminal domain"/>
    <property type="match status" value="1"/>
</dbReference>
<feature type="binding site" evidence="6">
    <location>
        <position position="105"/>
    </location>
    <ligand>
        <name>(6R)-10-formyltetrahydrofolate</name>
        <dbReference type="ChEBI" id="CHEBI:195366"/>
    </ligand>
</feature>
<dbReference type="PANTHER" id="PTHR43369">
    <property type="entry name" value="PHOSPHORIBOSYLGLYCINAMIDE FORMYLTRANSFERASE"/>
    <property type="match status" value="1"/>
</dbReference>
<dbReference type="HAMAP" id="MF_01930">
    <property type="entry name" value="PurN"/>
    <property type="match status" value="1"/>
</dbReference>
<organism evidence="8 9">
    <name type="scientific">Candidatus Sulfuritelmatomonas gaucii</name>
    <dbReference type="NCBI Taxonomy" id="2043161"/>
    <lineage>
        <taxon>Bacteria</taxon>
        <taxon>Pseudomonadati</taxon>
        <taxon>Acidobacteriota</taxon>
        <taxon>Terriglobia</taxon>
        <taxon>Terriglobales</taxon>
        <taxon>Acidobacteriaceae</taxon>
        <taxon>Candidatus Sulfuritelmatomonas</taxon>
    </lineage>
</organism>
<comment type="similarity">
    <text evidence="4 6">Belongs to the GART family.</text>
</comment>
<feature type="binding site" evidence="6">
    <location>
        <begin position="130"/>
        <end position="133"/>
    </location>
    <ligand>
        <name>(6R)-10-formyltetrahydrofolate</name>
        <dbReference type="ChEBI" id="CHEBI:195366"/>
    </ligand>
</feature>
<feature type="domain" description="Formyl transferase N-terminal" evidence="7">
    <location>
        <begin position="43"/>
        <end position="222"/>
    </location>
</feature>
<evidence type="ECO:0000256" key="4">
    <source>
        <dbReference type="ARBA" id="ARBA00038440"/>
    </source>
</evidence>
<comment type="catalytic activity">
    <reaction evidence="5 6">
        <text>N(1)-(5-phospho-beta-D-ribosyl)glycinamide + (6R)-10-formyltetrahydrofolate = N(2)-formyl-N(1)-(5-phospho-beta-D-ribosyl)glycinamide + (6S)-5,6,7,8-tetrahydrofolate + H(+)</text>
        <dbReference type="Rhea" id="RHEA:15053"/>
        <dbReference type="ChEBI" id="CHEBI:15378"/>
        <dbReference type="ChEBI" id="CHEBI:57453"/>
        <dbReference type="ChEBI" id="CHEBI:143788"/>
        <dbReference type="ChEBI" id="CHEBI:147286"/>
        <dbReference type="ChEBI" id="CHEBI:195366"/>
        <dbReference type="EC" id="2.1.2.2"/>
    </reaction>
</comment>
<dbReference type="EMBL" id="OKRB01000154">
    <property type="protein sequence ID" value="SPE31831.1"/>
    <property type="molecule type" value="Genomic_DNA"/>
</dbReference>
<dbReference type="GO" id="GO:0004644">
    <property type="term" value="F:phosphoribosylglycinamide formyltransferase activity"/>
    <property type="evidence" value="ECO:0007669"/>
    <property type="project" value="UniProtKB-UniRule"/>
</dbReference>
<dbReference type="PROSITE" id="PS00373">
    <property type="entry name" value="GART"/>
    <property type="match status" value="1"/>
</dbReference>
<dbReference type="InterPro" id="IPR004607">
    <property type="entry name" value="GART"/>
</dbReference>
<gene>
    <name evidence="6" type="primary">purN</name>
    <name evidence="8" type="ORF">SBA5_910013</name>
</gene>
<accession>A0A2N9M8N8</accession>
<dbReference type="GO" id="GO:0005737">
    <property type="term" value="C:cytoplasm"/>
    <property type="evidence" value="ECO:0007669"/>
    <property type="project" value="TreeGrafter"/>
</dbReference>
<dbReference type="AlphaFoldDB" id="A0A2N9M8N8"/>